<dbReference type="Gene3D" id="3.90.1150.10">
    <property type="entry name" value="Aspartate Aminotransferase, domain 1"/>
    <property type="match status" value="1"/>
</dbReference>
<dbReference type="InterPro" id="IPR004839">
    <property type="entry name" value="Aminotransferase_I/II_large"/>
</dbReference>
<keyword evidence="2" id="KW-1185">Reference proteome</keyword>
<dbReference type="PANTHER" id="PTHR42858">
    <property type="entry name" value="AMINOTRANSFERASE"/>
    <property type="match status" value="1"/>
</dbReference>
<name>A0A914UIE7_9BILA</name>
<dbReference type="Proteomes" id="UP000887566">
    <property type="component" value="Unplaced"/>
</dbReference>
<dbReference type="InterPro" id="IPR015421">
    <property type="entry name" value="PyrdxlP-dep_Trfase_major"/>
</dbReference>
<dbReference type="CDD" id="cd00609">
    <property type="entry name" value="AAT_like"/>
    <property type="match status" value="1"/>
</dbReference>
<evidence type="ECO:0000313" key="2">
    <source>
        <dbReference type="Proteomes" id="UP000887566"/>
    </source>
</evidence>
<sequence>MASQPATLFEANGSFGKYMFNVGAPETSMLRKVAELMQTATQKRLQDEISAEAQMMQYGAPEGDPRFLTALVKFLSEEYKEPIDECALVETAGATSGLFYMLAQMFPKRCTVYCEEMTYFIALNIMRMLEFNFTAVPLQSDGIDVAALERQWEGDLKDAQPKESDTFSAVLFLVPMFNNPTGTVLSEEKRHALIRLARKYNVLIISDDVYDLLYFPGSSPPRRLIAYDNTADPDYKGNVISNCSFSKLLSPGLRLGWMELPKWIRQKYWIKSPIVDSSGGISNYVGGVVAAALEDGSAAKLISETRQELAARCGAQLAVLDQDLPKQCQIYARPQGGYFIFIKLPPGANATALHVYTKEKYGIRFQEGWKFWSGDASKREEADRCLRLSWAYHQVPSLVEGTKLFCQAVHEYLADSAK</sequence>
<evidence type="ECO:0000313" key="3">
    <source>
        <dbReference type="WBParaSite" id="PSAMB.scaffold1029size36925.g10455.t1"/>
    </source>
</evidence>
<proteinExistence type="predicted"/>
<protein>
    <submittedName>
        <fullName evidence="3">Aminotransferase class I/classII domain-containing protein</fullName>
    </submittedName>
</protein>
<dbReference type="InterPro" id="IPR015424">
    <property type="entry name" value="PyrdxlP-dep_Trfase"/>
</dbReference>
<organism evidence="2 3">
    <name type="scientific">Plectus sambesii</name>
    <dbReference type="NCBI Taxonomy" id="2011161"/>
    <lineage>
        <taxon>Eukaryota</taxon>
        <taxon>Metazoa</taxon>
        <taxon>Ecdysozoa</taxon>
        <taxon>Nematoda</taxon>
        <taxon>Chromadorea</taxon>
        <taxon>Plectida</taxon>
        <taxon>Plectina</taxon>
        <taxon>Plectoidea</taxon>
        <taxon>Plectidae</taxon>
        <taxon>Plectus</taxon>
    </lineage>
</organism>
<evidence type="ECO:0000259" key="1">
    <source>
        <dbReference type="Pfam" id="PF00155"/>
    </source>
</evidence>
<accession>A0A914UIE7</accession>
<dbReference type="WBParaSite" id="PSAMB.scaffold1029size36925.g10455.t1">
    <property type="protein sequence ID" value="PSAMB.scaffold1029size36925.g10455.t1"/>
    <property type="gene ID" value="PSAMB.scaffold1029size36925.g10455"/>
</dbReference>
<dbReference type="Pfam" id="PF00155">
    <property type="entry name" value="Aminotran_1_2"/>
    <property type="match status" value="1"/>
</dbReference>
<dbReference type="PANTHER" id="PTHR42858:SF1">
    <property type="entry name" value="LD15494P"/>
    <property type="match status" value="1"/>
</dbReference>
<feature type="domain" description="Aminotransferase class I/classII large" evidence="1">
    <location>
        <begin position="38"/>
        <end position="353"/>
    </location>
</feature>
<reference evidence="3" key="1">
    <citation type="submission" date="2022-11" db="UniProtKB">
        <authorList>
            <consortium name="WormBaseParasite"/>
        </authorList>
    </citation>
    <scope>IDENTIFICATION</scope>
</reference>
<dbReference type="InterPro" id="IPR015422">
    <property type="entry name" value="PyrdxlP-dep_Trfase_small"/>
</dbReference>
<dbReference type="SUPFAM" id="SSF53383">
    <property type="entry name" value="PLP-dependent transferases"/>
    <property type="match status" value="1"/>
</dbReference>
<dbReference type="Gene3D" id="3.40.640.10">
    <property type="entry name" value="Type I PLP-dependent aspartate aminotransferase-like (Major domain)"/>
    <property type="match status" value="1"/>
</dbReference>
<dbReference type="GO" id="GO:0030170">
    <property type="term" value="F:pyridoxal phosphate binding"/>
    <property type="evidence" value="ECO:0007669"/>
    <property type="project" value="InterPro"/>
</dbReference>
<dbReference type="GO" id="GO:0047536">
    <property type="term" value="F:2-aminoadipate transaminase activity"/>
    <property type="evidence" value="ECO:0007669"/>
    <property type="project" value="TreeGrafter"/>
</dbReference>
<dbReference type="AlphaFoldDB" id="A0A914UIE7"/>